<comment type="caution">
    <text evidence="2">The sequence shown here is derived from an EMBL/GenBank/DDBJ whole genome shotgun (WGS) entry which is preliminary data.</text>
</comment>
<proteinExistence type="predicted"/>
<evidence type="ECO:0000313" key="3">
    <source>
        <dbReference type="Proteomes" id="UP001485043"/>
    </source>
</evidence>
<name>A0AAW1TFW9_9CHLO</name>
<evidence type="ECO:0000256" key="1">
    <source>
        <dbReference type="SAM" id="MobiDB-lite"/>
    </source>
</evidence>
<sequence>MSRPQKPVTIPQAPAYGYRDARRGSVDGAEALAVAWAEGLGLPQVPESDVLALLNDKWYGPAGAGYSDASSLQRITDSSSASTSSNLPYESEASSSSDSRSKFWPQSGWQLQIARTASTEGMLSQQSETSGLLLEGSVPEAVTNNSEATRKVIAMARRAQHLQQQQLLLEVQAEQRWSGAVPAAVWVGSCLPAVRADHFGSYVFVLILPGRVTSGRDKQVSSTLQLAQLASELIRTSLPPHFQVSIGESLS</sequence>
<protein>
    <submittedName>
        <fullName evidence="2">Uncharacterized protein</fullName>
    </submittedName>
</protein>
<evidence type="ECO:0000313" key="2">
    <source>
        <dbReference type="EMBL" id="KAK9867733.1"/>
    </source>
</evidence>
<organism evidence="2 3">
    <name type="scientific">Apatococcus fuscideae</name>
    <dbReference type="NCBI Taxonomy" id="2026836"/>
    <lineage>
        <taxon>Eukaryota</taxon>
        <taxon>Viridiplantae</taxon>
        <taxon>Chlorophyta</taxon>
        <taxon>core chlorophytes</taxon>
        <taxon>Trebouxiophyceae</taxon>
        <taxon>Chlorellales</taxon>
        <taxon>Chlorellaceae</taxon>
        <taxon>Apatococcus</taxon>
    </lineage>
</organism>
<dbReference type="EMBL" id="JALJOV010000067">
    <property type="protein sequence ID" value="KAK9867733.1"/>
    <property type="molecule type" value="Genomic_DNA"/>
</dbReference>
<keyword evidence="3" id="KW-1185">Reference proteome</keyword>
<dbReference type="AlphaFoldDB" id="A0AAW1TFW9"/>
<dbReference type="Proteomes" id="UP001485043">
    <property type="component" value="Unassembled WGS sequence"/>
</dbReference>
<gene>
    <name evidence="2" type="ORF">WJX84_001421</name>
</gene>
<feature type="region of interest" description="Disordered" evidence="1">
    <location>
        <begin position="77"/>
        <end position="102"/>
    </location>
</feature>
<reference evidence="2 3" key="1">
    <citation type="journal article" date="2024" name="Nat. Commun.">
        <title>Phylogenomics reveals the evolutionary origins of lichenization in chlorophyte algae.</title>
        <authorList>
            <person name="Puginier C."/>
            <person name="Libourel C."/>
            <person name="Otte J."/>
            <person name="Skaloud P."/>
            <person name="Haon M."/>
            <person name="Grisel S."/>
            <person name="Petersen M."/>
            <person name="Berrin J.G."/>
            <person name="Delaux P.M."/>
            <person name="Dal Grande F."/>
            <person name="Keller J."/>
        </authorList>
    </citation>
    <scope>NUCLEOTIDE SEQUENCE [LARGE SCALE GENOMIC DNA]</scope>
    <source>
        <strain evidence="2 3">SAG 2523</strain>
    </source>
</reference>
<accession>A0AAW1TFW9</accession>
<feature type="compositionally biased region" description="Low complexity" evidence="1">
    <location>
        <begin position="78"/>
        <end position="98"/>
    </location>
</feature>
<feature type="region of interest" description="Disordered" evidence="1">
    <location>
        <begin position="1"/>
        <end position="20"/>
    </location>
</feature>